<comment type="catalytic activity">
    <reaction evidence="1">
        <text>ATP + protein L-histidine = ADP + protein N-phospho-L-histidine.</text>
        <dbReference type="EC" id="2.7.13.3"/>
    </reaction>
</comment>
<dbReference type="InterPro" id="IPR000673">
    <property type="entry name" value="Sig_transdc_resp-reg_Me-estase"/>
</dbReference>
<dbReference type="InterPro" id="IPR013656">
    <property type="entry name" value="PAS_4"/>
</dbReference>
<dbReference type="EMBL" id="BMPE01000003">
    <property type="protein sequence ID" value="GGK99408.1"/>
    <property type="molecule type" value="Genomic_DNA"/>
</dbReference>
<evidence type="ECO:0000313" key="10">
    <source>
        <dbReference type="Proteomes" id="UP000604341"/>
    </source>
</evidence>
<dbReference type="InterPro" id="IPR003018">
    <property type="entry name" value="GAF"/>
</dbReference>
<keyword evidence="5" id="KW-0472">Membrane</keyword>
<dbReference type="InterPro" id="IPR036890">
    <property type="entry name" value="HATPase_C_sf"/>
</dbReference>
<evidence type="ECO:0000256" key="1">
    <source>
        <dbReference type="ARBA" id="ARBA00000085"/>
    </source>
</evidence>
<dbReference type="Pfam" id="PF08448">
    <property type="entry name" value="PAS_4"/>
    <property type="match status" value="2"/>
</dbReference>
<dbReference type="Pfam" id="PF01339">
    <property type="entry name" value="CheB_methylest"/>
    <property type="match status" value="1"/>
</dbReference>
<dbReference type="PANTHER" id="PTHR42878">
    <property type="entry name" value="TWO-COMPONENT HISTIDINE KINASE"/>
    <property type="match status" value="1"/>
</dbReference>
<dbReference type="SMART" id="SM00387">
    <property type="entry name" value="HATPase_c"/>
    <property type="match status" value="1"/>
</dbReference>
<dbReference type="Pfam" id="PF13426">
    <property type="entry name" value="PAS_9"/>
    <property type="match status" value="1"/>
</dbReference>
<comment type="caution">
    <text evidence="9">The sequence shown here is derived from an EMBL/GenBank/DDBJ whole genome shotgun (WGS) entry which is preliminary data.</text>
</comment>
<dbReference type="Gene3D" id="3.30.450.20">
    <property type="entry name" value="PAS domain"/>
    <property type="match status" value="3"/>
</dbReference>
<evidence type="ECO:0000256" key="4">
    <source>
        <dbReference type="ARBA" id="ARBA00022777"/>
    </source>
</evidence>
<feature type="domain" description="PAC" evidence="8">
    <location>
        <begin position="873"/>
        <end position="925"/>
    </location>
</feature>
<dbReference type="SUPFAM" id="SSF55874">
    <property type="entry name" value="ATPase domain of HSP90 chaperone/DNA topoisomerase II/histidine kinase"/>
    <property type="match status" value="1"/>
</dbReference>
<dbReference type="PANTHER" id="PTHR42878:SF15">
    <property type="entry name" value="BACTERIOPHYTOCHROME"/>
    <property type="match status" value="1"/>
</dbReference>
<proteinExistence type="predicted"/>
<dbReference type="Gene3D" id="3.30.565.10">
    <property type="entry name" value="Histidine kinase-like ATPase, C-terminal domain"/>
    <property type="match status" value="1"/>
</dbReference>
<evidence type="ECO:0000256" key="6">
    <source>
        <dbReference type="SAM" id="Coils"/>
    </source>
</evidence>
<dbReference type="InterPro" id="IPR003594">
    <property type="entry name" value="HATPase_dom"/>
</dbReference>
<dbReference type="Gene3D" id="3.40.50.180">
    <property type="entry name" value="Methylesterase CheB, C-terminal domain"/>
    <property type="match status" value="1"/>
</dbReference>
<dbReference type="InterPro" id="IPR035965">
    <property type="entry name" value="PAS-like_dom_sf"/>
</dbReference>
<dbReference type="InterPro" id="IPR000700">
    <property type="entry name" value="PAS-assoc_C"/>
</dbReference>
<evidence type="ECO:0000313" key="9">
    <source>
        <dbReference type="EMBL" id="GGK99408.1"/>
    </source>
</evidence>
<evidence type="ECO:0000256" key="2">
    <source>
        <dbReference type="ARBA" id="ARBA00012438"/>
    </source>
</evidence>
<dbReference type="EC" id="2.7.13.3" evidence="2"/>
<keyword evidence="3" id="KW-0808">Transferase</keyword>
<dbReference type="SMART" id="SM00091">
    <property type="entry name" value="PAS"/>
    <property type="match status" value="3"/>
</dbReference>
<keyword evidence="4" id="KW-0418">Kinase</keyword>
<dbReference type="Pfam" id="PF02518">
    <property type="entry name" value="HATPase_c"/>
    <property type="match status" value="1"/>
</dbReference>
<dbReference type="SUPFAM" id="SSF55785">
    <property type="entry name" value="PYP-like sensor domain (PAS domain)"/>
    <property type="match status" value="3"/>
</dbReference>
<feature type="domain" description="PAC" evidence="8">
    <location>
        <begin position="731"/>
        <end position="793"/>
    </location>
</feature>
<dbReference type="SMART" id="SM00065">
    <property type="entry name" value="GAF"/>
    <property type="match status" value="2"/>
</dbReference>
<protein>
    <recommendedName>
        <fullName evidence="2">histidine kinase</fullName>
        <ecNumber evidence="2">2.7.13.3</ecNumber>
    </recommendedName>
</protein>
<evidence type="ECO:0000256" key="5">
    <source>
        <dbReference type="ARBA" id="ARBA00023136"/>
    </source>
</evidence>
<reference evidence="10" key="1">
    <citation type="journal article" date="2019" name="Int. J. Syst. Evol. Microbiol.">
        <title>The Global Catalogue of Microorganisms (GCM) 10K type strain sequencing project: providing services to taxonomists for standard genome sequencing and annotation.</title>
        <authorList>
            <consortium name="The Broad Institute Genomics Platform"/>
            <consortium name="The Broad Institute Genome Sequencing Center for Infectious Disease"/>
            <person name="Wu L."/>
            <person name="Ma J."/>
        </authorList>
    </citation>
    <scope>NUCLEOTIDE SEQUENCE [LARGE SCALE GENOMIC DNA]</scope>
    <source>
        <strain evidence="10">JCM 19173</strain>
    </source>
</reference>
<dbReference type="InterPro" id="IPR050351">
    <property type="entry name" value="BphY/WalK/GraS-like"/>
</dbReference>
<dbReference type="SUPFAM" id="SSF52738">
    <property type="entry name" value="Methylesterase CheB, C-terminal domain"/>
    <property type="match status" value="1"/>
</dbReference>
<keyword evidence="10" id="KW-1185">Reference proteome</keyword>
<evidence type="ECO:0000259" key="8">
    <source>
        <dbReference type="PROSITE" id="PS50113"/>
    </source>
</evidence>
<dbReference type="SUPFAM" id="SSF55781">
    <property type="entry name" value="GAF domain-like"/>
    <property type="match status" value="2"/>
</dbReference>
<dbReference type="InterPro" id="IPR000014">
    <property type="entry name" value="PAS"/>
</dbReference>
<dbReference type="PROSITE" id="PS50112">
    <property type="entry name" value="PAS"/>
    <property type="match status" value="1"/>
</dbReference>
<dbReference type="PROSITE" id="PS50113">
    <property type="entry name" value="PAC"/>
    <property type="match status" value="2"/>
</dbReference>
<feature type="coiled-coil region" evidence="6">
    <location>
        <begin position="913"/>
        <end position="947"/>
    </location>
</feature>
<gene>
    <name evidence="9" type="ORF">GCM10010844_17050</name>
</gene>
<accession>A0ABQ2FHL2</accession>
<dbReference type="InterPro" id="IPR035909">
    <property type="entry name" value="CheB_C"/>
</dbReference>
<dbReference type="InterPro" id="IPR029016">
    <property type="entry name" value="GAF-like_dom_sf"/>
</dbReference>
<dbReference type="CDD" id="cd00130">
    <property type="entry name" value="PAS"/>
    <property type="match status" value="2"/>
</dbReference>
<sequence length="1173" mass="127223">MGASLPDSGAPFDVLMLCAAADPANMAALLADIPAAVPVVVAVPSGQGRRFQSGLACLTPHPVYVAEVRTALQSGQVYVVAGPALVETQNRQRGALVPLLGGLDAARPLDQLLASLAMGFGSRVLTVFLADAATDGRLGARALRGVGGTILVRLPEDPQASVPADLLADGTATGVPADQCAHTVAALLSGHAHPGVPTEGNVGETLRRQRFLLTFSDALRPLTDASKIQKLATRLLREYLGVSRCIYTEFVVKDGCERVVIAAEHYAPGTPSYAGVHLAAPFGPDVPALRAGRMIVVPDIEAEDTTEALRETWRGQSVRARLGVPVVEDGRLVVVLGVQHDAPRVWRAEDVELVREVAERTCAAAARARADRALRESEVRYRSLFDAMTEGLALCDVLRDDAGRVVDLRYTEMNRGMEEQTGLTRGAVLGRRLSEVVPLGDLARWLPIYSAVTETGEPVRFEQYAELVDRWFAVSVYPRAHDELAILAHDITGRRRAEQARAQLEAQMTLLLQLSDALRPLSDPEEIQDLVTAQALTHFGADRCYYCEIEGDLALIRRDAARGDLPSVAGTYPLSDFPLVRAVIEAGQPFVVPDVNTTSLVDDALKDVCRRLQVISFIGVPVIRRGQALGLLCLVQSAPRRWTDLHVTLAVDVAERTWAAVERVRAERARTEADDRLRRLIEHLPGGAVFVVDHDLRYLLAQGEALATAGFTPDGLVGRTVKQVLPVALVAEHEAMYRRALSGQHFEVEHAAHGRQYLTRGLPLYDAAGQVTSALAMSYDITARKQAEEAVRDSEARLAAILEALPVGAGLVNTEGRVLLGNQELKRFLPNGLMPALDPEQQGRWLGFDEQGRRVEPHNFPGARALRGEKVVPGIEMQYTQNDGTDIWTRVAAVPLRDAAGHITGQVPVVMDVNDLKRAQAALRLLNSDLEARVEERTRRLADLNAELSHVITRTARNLKTPAAYFSQWLESGHARDLFAGPSAAAPDALERSLAQLRGVALDLQALAHLESQALHHDLVPLAELFTEVRAAAPARATWFIQPLPIVRADRALLRQALEVLLNFTLSDTRGARYVDVASQAVQGEVWVSVSDDGTGLSGEEAATLFDLTVRSEQAVPVLDGSGLMQVRRILARHGGWAWAEARLTGGRVVLAFPQDETVTELEDLLRGEQSGF</sequence>
<dbReference type="Pfam" id="PF01590">
    <property type="entry name" value="GAF"/>
    <property type="match status" value="2"/>
</dbReference>
<keyword evidence="6" id="KW-0175">Coiled coil</keyword>
<dbReference type="RefSeq" id="WP_189068581.1">
    <property type="nucleotide sequence ID" value="NZ_BMPE01000003.1"/>
</dbReference>
<evidence type="ECO:0000259" key="7">
    <source>
        <dbReference type="PROSITE" id="PS50112"/>
    </source>
</evidence>
<organism evidence="9 10">
    <name type="scientific">Deinococcus radiotolerans</name>
    <dbReference type="NCBI Taxonomy" id="1309407"/>
    <lineage>
        <taxon>Bacteria</taxon>
        <taxon>Thermotogati</taxon>
        <taxon>Deinococcota</taxon>
        <taxon>Deinococci</taxon>
        <taxon>Deinococcales</taxon>
        <taxon>Deinococcaceae</taxon>
        <taxon>Deinococcus</taxon>
    </lineage>
</organism>
<feature type="domain" description="PAS" evidence="7">
    <location>
        <begin position="673"/>
        <end position="744"/>
    </location>
</feature>
<dbReference type="NCBIfam" id="TIGR00229">
    <property type="entry name" value="sensory_box"/>
    <property type="match status" value="3"/>
</dbReference>
<dbReference type="Gene3D" id="3.30.450.40">
    <property type="match status" value="2"/>
</dbReference>
<dbReference type="Proteomes" id="UP000604341">
    <property type="component" value="Unassembled WGS sequence"/>
</dbReference>
<name>A0ABQ2FHL2_9DEIO</name>
<evidence type="ECO:0000256" key="3">
    <source>
        <dbReference type="ARBA" id="ARBA00022679"/>
    </source>
</evidence>